<name>A0A6A7FXF9_9CRUS</name>
<accession>A0A6A7FXF9</accession>
<protein>
    <submittedName>
        <fullName evidence="1">WD repeat-containing protein 74-like</fullName>
    </submittedName>
</protein>
<dbReference type="PANTHER" id="PTHR16038">
    <property type="entry name" value="NOP SEVEN ASSOCIATED PROTEIN 1"/>
    <property type="match status" value="1"/>
</dbReference>
<proteinExistence type="evidence at transcript level"/>
<dbReference type="Gene3D" id="2.130.10.10">
    <property type="entry name" value="YVTN repeat-like/Quinoprotein amine dehydrogenase"/>
    <property type="match status" value="2"/>
</dbReference>
<dbReference type="GO" id="GO:0005730">
    <property type="term" value="C:nucleolus"/>
    <property type="evidence" value="ECO:0007669"/>
    <property type="project" value="InterPro"/>
</dbReference>
<reference evidence="1" key="1">
    <citation type="submission" date="2017-11" db="EMBL/GenBank/DDBJ databases">
        <title>The sensing device of the deep-sea amphipod.</title>
        <authorList>
            <person name="Kobayashi H."/>
            <person name="Nagahama T."/>
            <person name="Arai W."/>
            <person name="Sasagawa Y."/>
            <person name="Umeda M."/>
            <person name="Hayashi T."/>
            <person name="Nikaido I."/>
            <person name="Watanabe H."/>
            <person name="Oguri K."/>
            <person name="Kitazato H."/>
            <person name="Fujioka K."/>
            <person name="Kido Y."/>
            <person name="Takami H."/>
        </authorList>
    </citation>
    <scope>NUCLEOTIDE SEQUENCE</scope>
    <source>
        <tissue evidence="1">Whole body</tissue>
    </source>
</reference>
<dbReference type="GO" id="GO:0042273">
    <property type="term" value="P:ribosomal large subunit biogenesis"/>
    <property type="evidence" value="ECO:0007669"/>
    <property type="project" value="InterPro"/>
</dbReference>
<dbReference type="SMART" id="SM00320">
    <property type="entry name" value="WD40"/>
    <property type="match status" value="5"/>
</dbReference>
<sequence>MSRRKPLYTVFVGTDSGILKGIEFTSCGANTKNYPSSSTLDRGNEITALLWRDENEKEIYVGHRDRTVSLFDTQAESFIFRLPINFGKGKIVDITQRKEHILVAVESGHIGTLFKCEKSEQKVFSDTLHGVKCTFKAKPTLKTIKGHPGHATQFATGGCENNLKIWDIERPNRAIFMAKNVPNDMLDLRVPVLVSDLSFMHDNRTVAVVSRNKFVRLYDPRAKRRAVINVKYEDSPLTSICILPDRPGQVAIGTAHGRVTLFDLRMKIKYRNPVVYKGINGGIKDLAAASPDPPFVYSVSLDRYLRVHNIDTKKTVHKEYLKSRLTTVLVKS</sequence>
<dbReference type="InterPro" id="IPR015943">
    <property type="entry name" value="WD40/YVTN_repeat-like_dom_sf"/>
</dbReference>
<dbReference type="GO" id="GO:0030687">
    <property type="term" value="C:preribosome, large subunit precursor"/>
    <property type="evidence" value="ECO:0007669"/>
    <property type="project" value="TreeGrafter"/>
</dbReference>
<dbReference type="SUPFAM" id="SSF50978">
    <property type="entry name" value="WD40 repeat-like"/>
    <property type="match status" value="1"/>
</dbReference>
<dbReference type="InterPro" id="IPR001680">
    <property type="entry name" value="WD40_rpt"/>
</dbReference>
<evidence type="ECO:0000313" key="1">
    <source>
        <dbReference type="EMBL" id="LAC22719.1"/>
    </source>
</evidence>
<dbReference type="AlphaFoldDB" id="A0A6A7FXF9"/>
<organism evidence="1">
    <name type="scientific">Hirondellea gigas</name>
    <dbReference type="NCBI Taxonomy" id="1518452"/>
    <lineage>
        <taxon>Eukaryota</taxon>
        <taxon>Metazoa</taxon>
        <taxon>Ecdysozoa</taxon>
        <taxon>Arthropoda</taxon>
        <taxon>Crustacea</taxon>
        <taxon>Multicrustacea</taxon>
        <taxon>Malacostraca</taxon>
        <taxon>Eumalacostraca</taxon>
        <taxon>Peracarida</taxon>
        <taxon>Amphipoda</taxon>
        <taxon>Amphilochidea</taxon>
        <taxon>Lysianassida</taxon>
        <taxon>Lysianassidira</taxon>
        <taxon>Lysianassoidea</taxon>
        <taxon>Lysianassidae</taxon>
        <taxon>Hirondellea</taxon>
    </lineage>
</organism>
<dbReference type="PANTHER" id="PTHR16038:SF4">
    <property type="entry name" value="WD REPEAT-CONTAINING PROTEIN 74"/>
    <property type="match status" value="1"/>
</dbReference>
<dbReference type="InterPro" id="IPR036322">
    <property type="entry name" value="WD40_repeat_dom_sf"/>
</dbReference>
<dbReference type="InterPro" id="IPR037379">
    <property type="entry name" value="WDR74/Nsa1"/>
</dbReference>
<dbReference type="EMBL" id="IACT01003478">
    <property type="protein sequence ID" value="LAC22719.1"/>
    <property type="molecule type" value="mRNA"/>
</dbReference>